<organism evidence="4 5">
    <name type="scientific">Mucilaginibacter ginsenosidivorans</name>
    <dbReference type="NCBI Taxonomy" id="398053"/>
    <lineage>
        <taxon>Bacteria</taxon>
        <taxon>Pseudomonadati</taxon>
        <taxon>Bacteroidota</taxon>
        <taxon>Sphingobacteriia</taxon>
        <taxon>Sphingobacteriales</taxon>
        <taxon>Sphingobacteriaceae</taxon>
        <taxon>Mucilaginibacter</taxon>
    </lineage>
</organism>
<dbReference type="Pfam" id="PF01263">
    <property type="entry name" value="Aldose_epim"/>
    <property type="match status" value="1"/>
</dbReference>
<dbReference type="AlphaFoldDB" id="A0A5B8UYB5"/>
<keyword evidence="5" id="KW-1185">Reference proteome</keyword>
<dbReference type="InterPro" id="IPR014718">
    <property type="entry name" value="GH-type_carb-bd"/>
</dbReference>
<evidence type="ECO:0000313" key="4">
    <source>
        <dbReference type="EMBL" id="QEC64074.1"/>
    </source>
</evidence>
<dbReference type="KEGG" id="mgin:FRZ54_16320"/>
<dbReference type="GO" id="GO:0004034">
    <property type="term" value="F:aldose 1-epimerase activity"/>
    <property type="evidence" value="ECO:0007669"/>
    <property type="project" value="TreeGrafter"/>
</dbReference>
<sequence>MLFYKKQTETRDLYVIRNSRGMEAAFTACGAKLVYLKIPDKNGNRINIVHNFDGAEQCVRLSEPNHISAIDNYLDLKLSEKYYQLVANNDHKIIHDEQYNVRSKNWKIVLKGAQTIAFTYKSRDYAGEFLGNLTLTIRYTIDDFNKLKIEYNANTDRAVTIDMPNHIFFNLNGVKSGTIGHHLLLIRADHYVPIDSALIPTGEIDMVKGTPFDFTKPTAVGIRINDNHVQLNNGRGYDHNFVLNKHSNRTSVAKVSGDKSGILMEVFTDQPALHFYSGSLKKSTGSINEGMENYSRTGFCMAPQSLSDSLNRFALPLITFNPGKNPPHTIIYRFISDFYK</sequence>
<evidence type="ECO:0000313" key="5">
    <source>
        <dbReference type="Proteomes" id="UP000321479"/>
    </source>
</evidence>
<comment type="cofactor">
    <cofactor evidence="1">
        <name>Ca(2+)</name>
        <dbReference type="ChEBI" id="CHEBI:29108"/>
    </cofactor>
</comment>
<dbReference type="GO" id="GO:0030246">
    <property type="term" value="F:carbohydrate binding"/>
    <property type="evidence" value="ECO:0007669"/>
    <property type="project" value="InterPro"/>
</dbReference>
<dbReference type="SUPFAM" id="SSF74650">
    <property type="entry name" value="Galactose mutarotase-like"/>
    <property type="match status" value="1"/>
</dbReference>
<dbReference type="PANTHER" id="PTHR10091:SF0">
    <property type="entry name" value="GALACTOSE MUTAROTASE"/>
    <property type="match status" value="1"/>
</dbReference>
<dbReference type="Proteomes" id="UP000321479">
    <property type="component" value="Chromosome"/>
</dbReference>
<accession>A0A5B8UYB5</accession>
<evidence type="ECO:0000256" key="2">
    <source>
        <dbReference type="ARBA" id="ARBA00011245"/>
    </source>
</evidence>
<dbReference type="OrthoDB" id="9779408at2"/>
<dbReference type="GO" id="GO:0006006">
    <property type="term" value="P:glucose metabolic process"/>
    <property type="evidence" value="ECO:0007669"/>
    <property type="project" value="TreeGrafter"/>
</dbReference>
<dbReference type="EMBL" id="CP042436">
    <property type="protein sequence ID" value="QEC64074.1"/>
    <property type="molecule type" value="Genomic_DNA"/>
</dbReference>
<dbReference type="RefSeq" id="WP_147032647.1">
    <property type="nucleotide sequence ID" value="NZ_CP042436.1"/>
</dbReference>
<reference evidence="4 5" key="1">
    <citation type="journal article" date="2017" name="Curr. Microbiol.">
        <title>Mucilaginibacter ginsenosidivorans sp. nov., Isolated from Soil of Ginseng Field.</title>
        <authorList>
            <person name="Kim M.M."/>
            <person name="Siddiqi M.Z."/>
            <person name="Im W.T."/>
        </authorList>
    </citation>
    <scope>NUCLEOTIDE SEQUENCE [LARGE SCALE GENOMIC DNA]</scope>
    <source>
        <strain evidence="4 5">Gsoil 3017</strain>
    </source>
</reference>
<comment type="subunit">
    <text evidence="2">Monomer.</text>
</comment>
<evidence type="ECO:0000256" key="3">
    <source>
        <dbReference type="ARBA" id="ARBA00022837"/>
    </source>
</evidence>
<dbReference type="GO" id="GO:0033499">
    <property type="term" value="P:galactose catabolic process via UDP-galactose, Leloir pathway"/>
    <property type="evidence" value="ECO:0007669"/>
    <property type="project" value="TreeGrafter"/>
</dbReference>
<dbReference type="PANTHER" id="PTHR10091">
    <property type="entry name" value="ALDOSE-1-EPIMERASE"/>
    <property type="match status" value="1"/>
</dbReference>
<dbReference type="InterPro" id="IPR011013">
    <property type="entry name" value="Gal_mutarotase_sf_dom"/>
</dbReference>
<evidence type="ECO:0000256" key="1">
    <source>
        <dbReference type="ARBA" id="ARBA00001913"/>
    </source>
</evidence>
<proteinExistence type="predicted"/>
<name>A0A5B8UYB5_9SPHI</name>
<protein>
    <submittedName>
        <fullName evidence="4">Galactose-1-epimerase</fullName>
    </submittedName>
</protein>
<dbReference type="InterPro" id="IPR008183">
    <property type="entry name" value="Aldose_1/G6P_1-epimerase"/>
</dbReference>
<keyword evidence="3" id="KW-0106">Calcium</keyword>
<gene>
    <name evidence="4" type="ORF">FRZ54_16320</name>
</gene>
<dbReference type="Gene3D" id="2.70.98.10">
    <property type="match status" value="1"/>
</dbReference>